<dbReference type="PANTHER" id="PTHR42801:SF23">
    <property type="entry name" value="PEROXIREDOXIN DOT5"/>
    <property type="match status" value="1"/>
</dbReference>
<dbReference type="GO" id="GO:0005737">
    <property type="term" value="C:cytoplasm"/>
    <property type="evidence" value="ECO:0007669"/>
    <property type="project" value="TreeGrafter"/>
</dbReference>
<comment type="subcellular location">
    <subcellularLocation>
        <location evidence="1">Nucleus</location>
    </subcellularLocation>
</comment>
<organism evidence="16 17">
    <name type="scientific">Hyaloscypha bicolor E</name>
    <dbReference type="NCBI Taxonomy" id="1095630"/>
    <lineage>
        <taxon>Eukaryota</taxon>
        <taxon>Fungi</taxon>
        <taxon>Dikarya</taxon>
        <taxon>Ascomycota</taxon>
        <taxon>Pezizomycotina</taxon>
        <taxon>Leotiomycetes</taxon>
        <taxon>Helotiales</taxon>
        <taxon>Hyaloscyphaceae</taxon>
        <taxon>Hyaloscypha</taxon>
        <taxon>Hyaloscypha bicolor</taxon>
    </lineage>
</organism>
<comment type="subunit">
    <text evidence="2">Monomer.</text>
</comment>
<name>A0A2J6T1D7_9HELO</name>
<gene>
    <name evidence="16" type="ORF">K444DRAFT_644586</name>
</gene>
<dbReference type="InterPro" id="IPR000866">
    <property type="entry name" value="AhpC/TSA"/>
</dbReference>
<evidence type="ECO:0000256" key="2">
    <source>
        <dbReference type="ARBA" id="ARBA00011245"/>
    </source>
</evidence>
<keyword evidence="17" id="KW-1185">Reference proteome</keyword>
<evidence type="ECO:0000313" key="17">
    <source>
        <dbReference type="Proteomes" id="UP000235371"/>
    </source>
</evidence>
<proteinExistence type="inferred from homology"/>
<feature type="domain" description="Thioredoxin" evidence="15">
    <location>
        <begin position="55"/>
        <end position="210"/>
    </location>
</feature>
<comment type="similarity">
    <text evidence="11">Belongs to the peroxiredoxin family. BCP/PrxQ subfamily.</text>
</comment>
<reference evidence="16 17" key="1">
    <citation type="submission" date="2016-04" db="EMBL/GenBank/DDBJ databases">
        <title>A degradative enzymes factory behind the ericoid mycorrhizal symbiosis.</title>
        <authorList>
            <consortium name="DOE Joint Genome Institute"/>
            <person name="Martino E."/>
            <person name="Morin E."/>
            <person name="Grelet G."/>
            <person name="Kuo A."/>
            <person name="Kohler A."/>
            <person name="Daghino S."/>
            <person name="Barry K."/>
            <person name="Choi C."/>
            <person name="Cichocki N."/>
            <person name="Clum A."/>
            <person name="Copeland A."/>
            <person name="Hainaut M."/>
            <person name="Haridas S."/>
            <person name="Labutti K."/>
            <person name="Lindquist E."/>
            <person name="Lipzen A."/>
            <person name="Khouja H.-R."/>
            <person name="Murat C."/>
            <person name="Ohm R."/>
            <person name="Olson A."/>
            <person name="Spatafora J."/>
            <person name="Veneault-Fourrey C."/>
            <person name="Henrissat B."/>
            <person name="Grigoriev I."/>
            <person name="Martin F."/>
            <person name="Perotto S."/>
        </authorList>
    </citation>
    <scope>NUCLEOTIDE SEQUENCE [LARGE SCALE GENOMIC DNA]</scope>
    <source>
        <strain evidence="16 17">E</strain>
    </source>
</reference>
<dbReference type="CDD" id="cd03017">
    <property type="entry name" value="PRX_BCP"/>
    <property type="match status" value="1"/>
</dbReference>
<dbReference type="OrthoDB" id="338622at2759"/>
<dbReference type="AlphaFoldDB" id="A0A2J6T1D7"/>
<evidence type="ECO:0000256" key="3">
    <source>
        <dbReference type="ARBA" id="ARBA00013017"/>
    </source>
</evidence>
<dbReference type="InterPro" id="IPR050924">
    <property type="entry name" value="Peroxiredoxin_BCP/PrxQ"/>
</dbReference>
<keyword evidence="5" id="KW-0049">Antioxidant</keyword>
<dbReference type="GO" id="GO:0005634">
    <property type="term" value="C:nucleus"/>
    <property type="evidence" value="ECO:0007669"/>
    <property type="project" value="UniProtKB-SubCell"/>
</dbReference>
<dbReference type="SUPFAM" id="SSF52833">
    <property type="entry name" value="Thioredoxin-like"/>
    <property type="match status" value="1"/>
</dbReference>
<dbReference type="RefSeq" id="XP_024733736.1">
    <property type="nucleotide sequence ID" value="XM_024884980.1"/>
</dbReference>
<evidence type="ECO:0000256" key="5">
    <source>
        <dbReference type="ARBA" id="ARBA00022862"/>
    </source>
</evidence>
<dbReference type="Gene3D" id="3.40.30.10">
    <property type="entry name" value="Glutaredoxin"/>
    <property type="match status" value="1"/>
</dbReference>
<evidence type="ECO:0000256" key="12">
    <source>
        <dbReference type="ARBA" id="ARBA00049091"/>
    </source>
</evidence>
<evidence type="ECO:0000256" key="7">
    <source>
        <dbReference type="ARBA" id="ARBA00023157"/>
    </source>
</evidence>
<dbReference type="FunFam" id="3.40.30.10:FF:000157">
    <property type="entry name" value="DOT5p Nuclear thiol peroxidase"/>
    <property type="match status" value="1"/>
</dbReference>
<evidence type="ECO:0000256" key="10">
    <source>
        <dbReference type="ARBA" id="ARBA00032824"/>
    </source>
</evidence>
<dbReference type="FunCoup" id="A0A2J6T1D7">
    <property type="interactions" value="29"/>
</dbReference>
<keyword evidence="6" id="KW-0560">Oxidoreductase</keyword>
<evidence type="ECO:0000256" key="11">
    <source>
        <dbReference type="ARBA" id="ARBA00038489"/>
    </source>
</evidence>
<evidence type="ECO:0000256" key="14">
    <source>
        <dbReference type="SAM" id="MobiDB-lite"/>
    </source>
</evidence>
<dbReference type="InParanoid" id="A0A2J6T1D7"/>
<dbReference type="InterPro" id="IPR036249">
    <property type="entry name" value="Thioredoxin-like_sf"/>
</dbReference>
<evidence type="ECO:0000256" key="1">
    <source>
        <dbReference type="ARBA" id="ARBA00004123"/>
    </source>
</evidence>
<evidence type="ECO:0000256" key="4">
    <source>
        <dbReference type="ARBA" id="ARBA00022559"/>
    </source>
</evidence>
<evidence type="ECO:0000256" key="13">
    <source>
        <dbReference type="ARBA" id="ARBA00077538"/>
    </source>
</evidence>
<dbReference type="GO" id="GO:0045454">
    <property type="term" value="P:cell redox homeostasis"/>
    <property type="evidence" value="ECO:0007669"/>
    <property type="project" value="TreeGrafter"/>
</dbReference>
<dbReference type="InterPro" id="IPR013766">
    <property type="entry name" value="Thioredoxin_domain"/>
</dbReference>
<evidence type="ECO:0000256" key="9">
    <source>
        <dbReference type="ARBA" id="ARBA00023284"/>
    </source>
</evidence>
<dbReference type="Pfam" id="PF00578">
    <property type="entry name" value="AhpC-TSA"/>
    <property type="match status" value="1"/>
</dbReference>
<accession>A0A2J6T1D7</accession>
<dbReference type="GO" id="GO:0034599">
    <property type="term" value="P:cellular response to oxidative stress"/>
    <property type="evidence" value="ECO:0007669"/>
    <property type="project" value="TreeGrafter"/>
</dbReference>
<protein>
    <recommendedName>
        <fullName evidence="3">thioredoxin-dependent peroxiredoxin</fullName>
        <ecNumber evidence="3">1.11.1.24</ecNumber>
    </recommendedName>
    <alternativeName>
        <fullName evidence="13">Nuclear thiol peroxidase</fullName>
    </alternativeName>
    <alternativeName>
        <fullName evidence="10">Thioredoxin peroxidase</fullName>
    </alternativeName>
</protein>
<evidence type="ECO:0000259" key="15">
    <source>
        <dbReference type="PROSITE" id="PS51352"/>
    </source>
</evidence>
<evidence type="ECO:0000256" key="8">
    <source>
        <dbReference type="ARBA" id="ARBA00023242"/>
    </source>
</evidence>
<dbReference type="Proteomes" id="UP000235371">
    <property type="component" value="Unassembled WGS sequence"/>
</dbReference>
<keyword evidence="7" id="KW-1015">Disulfide bond</keyword>
<keyword evidence="9" id="KW-0676">Redox-active center</keyword>
<evidence type="ECO:0000313" key="16">
    <source>
        <dbReference type="EMBL" id="PMD56832.1"/>
    </source>
</evidence>
<dbReference type="EMBL" id="KZ613847">
    <property type="protein sequence ID" value="PMD56832.1"/>
    <property type="molecule type" value="Genomic_DNA"/>
</dbReference>
<dbReference type="STRING" id="1095630.A0A2J6T1D7"/>
<dbReference type="PROSITE" id="PS51352">
    <property type="entry name" value="THIOREDOXIN_2"/>
    <property type="match status" value="1"/>
</dbReference>
<comment type="catalytic activity">
    <reaction evidence="12">
        <text>a hydroperoxide + [thioredoxin]-dithiol = an alcohol + [thioredoxin]-disulfide + H2O</text>
        <dbReference type="Rhea" id="RHEA:62620"/>
        <dbReference type="Rhea" id="RHEA-COMP:10698"/>
        <dbReference type="Rhea" id="RHEA-COMP:10700"/>
        <dbReference type="ChEBI" id="CHEBI:15377"/>
        <dbReference type="ChEBI" id="CHEBI:29950"/>
        <dbReference type="ChEBI" id="CHEBI:30879"/>
        <dbReference type="ChEBI" id="CHEBI:35924"/>
        <dbReference type="ChEBI" id="CHEBI:50058"/>
        <dbReference type="EC" id="1.11.1.24"/>
    </reaction>
</comment>
<dbReference type="PANTHER" id="PTHR42801">
    <property type="entry name" value="THIOREDOXIN-DEPENDENT PEROXIDE REDUCTASE"/>
    <property type="match status" value="1"/>
</dbReference>
<keyword evidence="8" id="KW-0539">Nucleus</keyword>
<evidence type="ECO:0000256" key="6">
    <source>
        <dbReference type="ARBA" id="ARBA00023002"/>
    </source>
</evidence>
<sequence>MPPELRKRKAPASEPAAAPPAKKKGPVAKAIAKVKEAVSPKTTKKTKATNGAATASKVTVGETITLEGFGGEIELNDGTKTTLKALVDESRAGVVLFTYPKASTPGCTTQACLFRDNYTPLTATGLSIYGLSTDSPKANTNFKEKKELPYPLICDTSATLISAIGLKKAPSGTTRGVFVVDKAGKVLAAEPGSPPGTVEVVKKLVGGGATAAAVPLPLDAPKTETANVVNGTNDATKEDIAQANVAAQVADTAEKLDSNEKPVV</sequence>
<dbReference type="GeneID" id="36593057"/>
<feature type="compositionally biased region" description="Basic residues" evidence="14">
    <location>
        <begin position="1"/>
        <end position="10"/>
    </location>
</feature>
<dbReference type="GO" id="GO:0008379">
    <property type="term" value="F:thioredoxin peroxidase activity"/>
    <property type="evidence" value="ECO:0007669"/>
    <property type="project" value="TreeGrafter"/>
</dbReference>
<feature type="region of interest" description="Disordered" evidence="14">
    <location>
        <begin position="1"/>
        <end position="53"/>
    </location>
</feature>
<keyword evidence="4" id="KW-0575">Peroxidase</keyword>
<dbReference type="EC" id="1.11.1.24" evidence="3"/>